<comment type="caution">
    <text evidence="2">The sequence shown here is derived from an EMBL/GenBank/DDBJ whole genome shotgun (WGS) entry which is preliminary data.</text>
</comment>
<accession>A0ABQ6N2K8</accession>
<proteinExistence type="predicted"/>
<evidence type="ECO:0000313" key="3">
    <source>
        <dbReference type="Proteomes" id="UP001165060"/>
    </source>
</evidence>
<organism evidence="2 3">
    <name type="scientific">Tetraparma gracilis</name>
    <dbReference type="NCBI Taxonomy" id="2962635"/>
    <lineage>
        <taxon>Eukaryota</taxon>
        <taxon>Sar</taxon>
        <taxon>Stramenopiles</taxon>
        <taxon>Ochrophyta</taxon>
        <taxon>Bolidophyceae</taxon>
        <taxon>Parmales</taxon>
        <taxon>Triparmaceae</taxon>
        <taxon>Tetraparma</taxon>
    </lineage>
</organism>
<protein>
    <submittedName>
        <fullName evidence="2">Uncharacterized protein</fullName>
    </submittedName>
</protein>
<feature type="compositionally biased region" description="Low complexity" evidence="1">
    <location>
        <begin position="583"/>
        <end position="593"/>
    </location>
</feature>
<gene>
    <name evidence="2" type="ORF">TeGR_g5481</name>
</gene>
<dbReference type="Proteomes" id="UP001165060">
    <property type="component" value="Unassembled WGS sequence"/>
</dbReference>
<feature type="non-terminal residue" evidence="2">
    <location>
        <position position="1"/>
    </location>
</feature>
<evidence type="ECO:0000256" key="1">
    <source>
        <dbReference type="SAM" id="MobiDB-lite"/>
    </source>
</evidence>
<reference evidence="2 3" key="1">
    <citation type="journal article" date="2023" name="Commun. Biol.">
        <title>Genome analysis of Parmales, the sister group of diatoms, reveals the evolutionary specialization of diatoms from phago-mixotrophs to photoautotrophs.</title>
        <authorList>
            <person name="Ban H."/>
            <person name="Sato S."/>
            <person name="Yoshikawa S."/>
            <person name="Yamada K."/>
            <person name="Nakamura Y."/>
            <person name="Ichinomiya M."/>
            <person name="Sato N."/>
            <person name="Blanc-Mathieu R."/>
            <person name="Endo H."/>
            <person name="Kuwata A."/>
            <person name="Ogata H."/>
        </authorList>
    </citation>
    <scope>NUCLEOTIDE SEQUENCE [LARGE SCALE GENOMIC DNA]</scope>
</reference>
<keyword evidence="3" id="KW-1185">Reference proteome</keyword>
<feature type="region of interest" description="Disordered" evidence="1">
    <location>
        <begin position="357"/>
        <end position="413"/>
    </location>
</feature>
<feature type="region of interest" description="Disordered" evidence="1">
    <location>
        <begin position="495"/>
        <end position="593"/>
    </location>
</feature>
<dbReference type="EMBL" id="BRYB01004873">
    <property type="protein sequence ID" value="GMI38291.1"/>
    <property type="molecule type" value="Genomic_DNA"/>
</dbReference>
<name>A0ABQ6N2K8_9STRA</name>
<sequence length="593" mass="63270">KCIEEYNSQTMAPLGYKSGGGFSYKFGQNGMVRGSARGPMVSINLFNDDRGVINEVFTQVYASMLDNIIDPEANPKLLHEQIIEVCGMCPDTSPVHGKVEDFKIYTNEFATRLLANIDSMIEPDGKSKINIVPLKNPPGKTTKTRKPVVLSTKNLTPKDLISDGLYSFLPHDEIHGRYLDSATKYRYMDFMDSRKNIKKEYEAFKKMSFSKQREMNFRGAEQAVARIKAFMGDVRASGNNNAALKALKELVKKEQAFRHVLKRDDPAGGGVMLECTADLINHQYFMKRVLEDGALCKMLDITALEYVKNYFKTIGKCFSLTVETPKNGKKEKSGESIMNGYFAKKKGGKSAFDDLDANVPVPAVPDAPAAPDTPGAPAVPDAPAAPDTPGAPDAPDAPAAPDTLAAPDAPAAPAAAAAPAAPAAAAAPATPAAPAPPGVNTPMGKDAGFHQILASRPRIPKTAPKVGEEVALLPDNLKRTRPATAFFSVEQAAAAAADLAAKEEAAAKKPRKEVKGGTGGKVGKSNKTNKQGNKEDKAAAASTPPPATEKSPASQPPDTEDFQWGSDQFGSEEEEADQFNFCGSDSGSNSDSD</sequence>
<evidence type="ECO:0000313" key="2">
    <source>
        <dbReference type="EMBL" id="GMI38291.1"/>
    </source>
</evidence>